<organism evidence="13 14">
    <name type="scientific">Sphaerotilus uruguayifluvii</name>
    <dbReference type="NCBI Taxonomy" id="2735897"/>
    <lineage>
        <taxon>Bacteria</taxon>
        <taxon>Pseudomonadati</taxon>
        <taxon>Pseudomonadota</taxon>
        <taxon>Betaproteobacteria</taxon>
        <taxon>Burkholderiales</taxon>
        <taxon>Sphaerotilaceae</taxon>
        <taxon>Sphaerotilus</taxon>
    </lineage>
</organism>
<keyword evidence="4" id="KW-0813">Transport</keyword>
<dbReference type="EMBL" id="JABSNM010000011">
    <property type="protein sequence ID" value="NRT56902.1"/>
    <property type="molecule type" value="Genomic_DNA"/>
</dbReference>
<feature type="transmembrane region" description="Helical" evidence="12">
    <location>
        <begin position="46"/>
        <end position="69"/>
    </location>
</feature>
<sequence>MGRPEPKMPRWRPTYQPSAGPPSAFGDTLMRSGSGWVAQARASRHWAAAGALCGALVVLPVAAPAPWLARAVAAATRDRVVLADARGTLWSGDAVLVLTAGPGSRDAMALPGRIGWRLSLSGLSAQLALRHDCCLAGEPRLGVRPGLGRIEVQVLPDPAQGGSRVGQWPAAWLVGLGTPFNTMRPGGSMQLDAHGLQLAWARGRFAMNGSATLEMRDLSSRLTTLPRLGSYRLTVGSDAAQAGTAAVQLETLDGPLQLGASGSWGAGGLRLRGEASAREAERPALDNLLNIIGRRQGARSLLSIG</sequence>
<evidence type="ECO:0000256" key="8">
    <source>
        <dbReference type="ARBA" id="ARBA00022927"/>
    </source>
</evidence>
<keyword evidence="5" id="KW-1003">Cell membrane</keyword>
<dbReference type="Pfam" id="PF01203">
    <property type="entry name" value="T2SSN"/>
    <property type="match status" value="1"/>
</dbReference>
<keyword evidence="8" id="KW-0653">Protein transport</keyword>
<evidence type="ECO:0000256" key="2">
    <source>
        <dbReference type="ARBA" id="ARBA00007208"/>
    </source>
</evidence>
<evidence type="ECO:0000313" key="14">
    <source>
        <dbReference type="Proteomes" id="UP001516061"/>
    </source>
</evidence>
<evidence type="ECO:0000256" key="11">
    <source>
        <dbReference type="SAM" id="MobiDB-lite"/>
    </source>
</evidence>
<comment type="subcellular location">
    <subcellularLocation>
        <location evidence="1">Cell inner membrane</location>
    </subcellularLocation>
</comment>
<proteinExistence type="inferred from homology"/>
<comment type="similarity">
    <text evidence="2">Belongs to the GSP N family.</text>
</comment>
<comment type="caution">
    <text evidence="13">The sequence shown here is derived from an EMBL/GenBank/DDBJ whole genome shotgun (WGS) entry which is preliminary data.</text>
</comment>
<keyword evidence="12" id="KW-1133">Transmembrane helix</keyword>
<keyword evidence="9 12" id="KW-0472">Membrane</keyword>
<evidence type="ECO:0000256" key="7">
    <source>
        <dbReference type="ARBA" id="ARBA00022692"/>
    </source>
</evidence>
<evidence type="ECO:0000256" key="5">
    <source>
        <dbReference type="ARBA" id="ARBA00022475"/>
    </source>
</evidence>
<evidence type="ECO:0000256" key="1">
    <source>
        <dbReference type="ARBA" id="ARBA00004533"/>
    </source>
</evidence>
<keyword evidence="6" id="KW-0997">Cell inner membrane</keyword>
<dbReference type="InterPro" id="IPR022792">
    <property type="entry name" value="T2SS_protein-GspN"/>
</dbReference>
<evidence type="ECO:0000256" key="10">
    <source>
        <dbReference type="ARBA" id="ARBA00030772"/>
    </source>
</evidence>
<evidence type="ECO:0000256" key="12">
    <source>
        <dbReference type="SAM" id="Phobius"/>
    </source>
</evidence>
<evidence type="ECO:0000256" key="3">
    <source>
        <dbReference type="ARBA" id="ARBA00021563"/>
    </source>
</evidence>
<dbReference type="Proteomes" id="UP001516061">
    <property type="component" value="Unassembled WGS sequence"/>
</dbReference>
<evidence type="ECO:0000256" key="4">
    <source>
        <dbReference type="ARBA" id="ARBA00022448"/>
    </source>
</evidence>
<dbReference type="RefSeq" id="WP_286180764.1">
    <property type="nucleotide sequence ID" value="NZ_JABSNM010000011.1"/>
</dbReference>
<feature type="region of interest" description="Disordered" evidence="11">
    <location>
        <begin position="1"/>
        <end position="23"/>
    </location>
</feature>
<evidence type="ECO:0000256" key="6">
    <source>
        <dbReference type="ARBA" id="ARBA00022519"/>
    </source>
</evidence>
<reference evidence="13 14" key="1">
    <citation type="submission" date="2020-05" db="EMBL/GenBank/DDBJ databases">
        <title>Genomic Encyclopedia of Type Strains, Phase IV (KMG-V): Genome sequencing to study the core and pangenomes of soil and plant-associated prokaryotes.</title>
        <authorList>
            <person name="Whitman W."/>
        </authorList>
    </citation>
    <scope>NUCLEOTIDE SEQUENCE [LARGE SCALE GENOMIC DNA]</scope>
    <source>
        <strain evidence="13 14">C29</strain>
    </source>
</reference>
<gene>
    <name evidence="13" type="ORF">HNQ01_002651</name>
</gene>
<keyword evidence="14" id="KW-1185">Reference proteome</keyword>
<evidence type="ECO:0000313" key="13">
    <source>
        <dbReference type="EMBL" id="NRT56902.1"/>
    </source>
</evidence>
<evidence type="ECO:0000256" key="9">
    <source>
        <dbReference type="ARBA" id="ARBA00023136"/>
    </source>
</evidence>
<keyword evidence="7 12" id="KW-0812">Transmembrane</keyword>
<name>A0ABX2G6R9_9BURK</name>
<protein>
    <recommendedName>
        <fullName evidence="3">Type II secretion system protein N</fullName>
    </recommendedName>
    <alternativeName>
        <fullName evidence="10">General secretion pathway protein N</fullName>
    </alternativeName>
</protein>
<accession>A0ABX2G6R9</accession>